<comment type="caution">
    <text evidence="2">The sequence shown here is derived from an EMBL/GenBank/DDBJ whole genome shotgun (WGS) entry which is preliminary data.</text>
</comment>
<dbReference type="EMBL" id="VAFM01000001">
    <property type="protein sequence ID" value="TKW61478.1"/>
    <property type="molecule type" value="Genomic_DNA"/>
</dbReference>
<dbReference type="Pfam" id="PF03091">
    <property type="entry name" value="CutA1"/>
    <property type="match status" value="1"/>
</dbReference>
<dbReference type="Proteomes" id="UP000320948">
    <property type="component" value="Unassembled WGS sequence"/>
</dbReference>
<dbReference type="InterPro" id="IPR004323">
    <property type="entry name" value="Ion_tolerance_CutA"/>
</dbReference>
<dbReference type="InterPro" id="IPR015867">
    <property type="entry name" value="N-reg_PII/ATP_PRibTrfase_C"/>
</dbReference>
<evidence type="ECO:0000313" key="2">
    <source>
        <dbReference type="EMBL" id="TKW61478.1"/>
    </source>
</evidence>
<comment type="similarity">
    <text evidence="1">Belongs to the CutA family.</text>
</comment>
<dbReference type="PANTHER" id="PTHR23419">
    <property type="entry name" value="DIVALENT CATION TOLERANCE CUTA-RELATED"/>
    <property type="match status" value="1"/>
</dbReference>
<evidence type="ECO:0000313" key="3">
    <source>
        <dbReference type="Proteomes" id="UP000320948"/>
    </source>
</evidence>
<organism evidence="2 3">
    <name type="scientific">Blastochloris viridis</name>
    <name type="common">Rhodopseudomonas viridis</name>
    <dbReference type="NCBI Taxonomy" id="1079"/>
    <lineage>
        <taxon>Bacteria</taxon>
        <taxon>Pseudomonadati</taxon>
        <taxon>Pseudomonadota</taxon>
        <taxon>Alphaproteobacteria</taxon>
        <taxon>Hyphomicrobiales</taxon>
        <taxon>Blastochloridaceae</taxon>
        <taxon>Blastochloris</taxon>
    </lineage>
</organism>
<accession>A0A6N4REG2</accession>
<evidence type="ECO:0000256" key="1">
    <source>
        <dbReference type="ARBA" id="ARBA00010169"/>
    </source>
</evidence>
<dbReference type="Gene3D" id="3.30.70.120">
    <property type="match status" value="1"/>
</dbReference>
<protein>
    <submittedName>
        <fullName evidence="2">Divalent-cation tolerance protein CutA</fullName>
    </submittedName>
</protein>
<dbReference type="AlphaFoldDB" id="A0A6N4REG2"/>
<dbReference type="InterPro" id="IPR011322">
    <property type="entry name" value="N-reg_PII-like_a/b"/>
</dbReference>
<reference evidence="2 3" key="1">
    <citation type="journal article" date="2017" name="Nat. Commun.">
        <title>In situ click chemistry generation of cyclooxygenase-2 inhibitors.</title>
        <authorList>
            <person name="Bhardwaj A."/>
            <person name="Kaur J."/>
            <person name="Wuest M."/>
            <person name="Wuest F."/>
        </authorList>
    </citation>
    <scope>NUCLEOTIDE SEQUENCE [LARGE SCALE GENOMIC DNA]</scope>
    <source>
        <strain evidence="2">S2_018_000_R2_106</strain>
    </source>
</reference>
<gene>
    <name evidence="2" type="ORF">DI628_02325</name>
</gene>
<dbReference type="GO" id="GO:0005507">
    <property type="term" value="F:copper ion binding"/>
    <property type="evidence" value="ECO:0007669"/>
    <property type="project" value="TreeGrafter"/>
</dbReference>
<proteinExistence type="inferred from homology"/>
<name>A0A6N4REG2_BLAVI</name>
<dbReference type="PANTHER" id="PTHR23419:SF8">
    <property type="entry name" value="FI09726P"/>
    <property type="match status" value="1"/>
</dbReference>
<sequence>MYSIVFTTCKSLTDRDALVEAALGAKLAACVQVDDVVSHYVWEGKLEQDDEYRLTFKTRSALVPELMAKIREVHTYEVPQIVACEITSGLPEYFAWIDESTKGN</sequence>
<dbReference type="GO" id="GO:0010038">
    <property type="term" value="P:response to metal ion"/>
    <property type="evidence" value="ECO:0007669"/>
    <property type="project" value="InterPro"/>
</dbReference>
<dbReference type="SUPFAM" id="SSF54913">
    <property type="entry name" value="GlnB-like"/>
    <property type="match status" value="1"/>
</dbReference>